<dbReference type="RefSeq" id="WP_250025303.1">
    <property type="nucleotide sequence ID" value="NZ_CP097330.1"/>
</dbReference>
<dbReference type="GO" id="GO:0016874">
    <property type="term" value="F:ligase activity"/>
    <property type="evidence" value="ECO:0007669"/>
    <property type="project" value="UniProtKB-KW"/>
</dbReference>
<dbReference type="Gene3D" id="3.30.470.20">
    <property type="entry name" value="ATP-grasp fold, B domain"/>
    <property type="match status" value="1"/>
</dbReference>
<dbReference type="SMART" id="SM00881">
    <property type="entry name" value="CoA_binding"/>
    <property type="match status" value="1"/>
</dbReference>
<dbReference type="SUPFAM" id="SSF52210">
    <property type="entry name" value="Succinyl-CoA synthetase domains"/>
    <property type="match status" value="2"/>
</dbReference>
<dbReference type="AlphaFoldDB" id="A0AAE9I189"/>
<dbReference type="PANTHER" id="PTHR42793:SF4">
    <property type="entry name" value="BLL6376 PROTEIN"/>
    <property type="match status" value="1"/>
</dbReference>
<name>A0AAE9I189_9BURK</name>
<dbReference type="GO" id="GO:0005524">
    <property type="term" value="F:ATP binding"/>
    <property type="evidence" value="ECO:0007669"/>
    <property type="project" value="UniProtKB-UniRule"/>
</dbReference>
<evidence type="ECO:0000313" key="3">
    <source>
        <dbReference type="EMBL" id="URF05763.1"/>
    </source>
</evidence>
<dbReference type="InterPro" id="IPR003781">
    <property type="entry name" value="CoA-bd"/>
</dbReference>
<dbReference type="Pfam" id="PF13607">
    <property type="entry name" value="Succ_CoA_lig"/>
    <property type="match status" value="1"/>
</dbReference>
<dbReference type="PANTHER" id="PTHR42793">
    <property type="entry name" value="COA BINDING DOMAIN CONTAINING PROTEIN"/>
    <property type="match status" value="1"/>
</dbReference>
<reference evidence="3" key="1">
    <citation type="journal article" date="2022" name="Microbiol. Resour. Announc.">
        <title>Genome Sequence of Cupriavidus campinensis Strain G5, a Member of a Bacterial Consortium Capable of Polyethylene Degradation.</title>
        <authorList>
            <person name="Schneider B."/>
            <person name="Pfeiffer F."/>
            <person name="Dyall-Smith M."/>
            <person name="Kunte H.J."/>
        </authorList>
    </citation>
    <scope>NUCLEOTIDE SEQUENCE</scope>
    <source>
        <strain evidence="3">G5</strain>
    </source>
</reference>
<dbReference type="Gene3D" id="3.40.50.261">
    <property type="entry name" value="Succinyl-CoA synthetase domains"/>
    <property type="match status" value="2"/>
</dbReference>
<gene>
    <name evidence="3" type="ORF">M5D45_08210</name>
</gene>
<reference evidence="3" key="2">
    <citation type="submission" date="2022-05" db="EMBL/GenBank/DDBJ databases">
        <authorList>
            <person name="Kunte H.-J."/>
        </authorList>
    </citation>
    <scope>NUCLEOTIDE SEQUENCE</scope>
    <source>
        <strain evidence="3">G5</strain>
    </source>
</reference>
<dbReference type="InterPro" id="IPR032875">
    <property type="entry name" value="Succ_CoA_lig_flav_dom"/>
</dbReference>
<sequence>MTSHSLTSSATASTTSSAIARLVKPRSVAVIGASADPNKTSGRPVSYLTRHGFGGAIYPVNPKVTRIGDLRCYPDIGSLPEVPDVGIVLLGAERAHLAVRELAQRGTGAAIVLASGYTETGADGARRQAELIEAAGSMRLLGPNTIGLVNLTDSIPLSASGALEMEHFPAGSIGVVSQSGGILGALLSRAAARGIGLSKLVSTSNEADLDLADFIDYLADDDATRVIALYVESVRHPEKFRAAVLKAAAAGKPVVAFKIGRSEAGARAAVSHTGAMAGADAMYDALFRQVGVIRAQTFADLIDIPAALATGRVLHGKRVAVLTSTGGAGTLVSDSLGMSGFETPPPDAATAGRLRALQQGDHAALDRNPIDVTLAGLQPDLLRGAIRALLASPSYDAVAIIVGSSGLAMPDLMANAIRDCLPESDKPVLAYVSPHAPQVAAVLNQRGVPAFSAPESCAVALGAMLAAGALASLGASEPAAVPEVDTSDLPPGSLDEAAAKQLFARFGVPGVREIVVDNDADARSAAESLGERVVLKILSSTITHKSDVGGVAVNVRPQDVPARLARMREDVSRHLGRTGHTGPAPTRFVVQEMVEGGVELILGMHRDALGTAILLGMGGVTAELFQDTTMRLLPAQGGLPRDEALAMIRALKTWPLLDGYRGRPKADVDALADAIVAFSAMAAAMGARLVEAEINPVFVLPAGQGVRAADGVVVIGEAGP</sequence>
<dbReference type="Proteomes" id="UP001056132">
    <property type="component" value="Chromosome 1"/>
</dbReference>
<evidence type="ECO:0000259" key="2">
    <source>
        <dbReference type="PROSITE" id="PS50975"/>
    </source>
</evidence>
<keyword evidence="3" id="KW-0436">Ligase</keyword>
<dbReference type="SUPFAM" id="SSF51735">
    <property type="entry name" value="NAD(P)-binding Rossmann-fold domains"/>
    <property type="match status" value="1"/>
</dbReference>
<dbReference type="InterPro" id="IPR013815">
    <property type="entry name" value="ATP_grasp_subdomain_1"/>
</dbReference>
<dbReference type="SUPFAM" id="SSF56059">
    <property type="entry name" value="Glutathione synthetase ATP-binding domain-like"/>
    <property type="match status" value="1"/>
</dbReference>
<dbReference type="KEGG" id="ccam:M5D45_08210"/>
<protein>
    <submittedName>
        <fullName evidence="3">Acetate--CoA ligase family protein</fullName>
    </submittedName>
</protein>
<dbReference type="InterPro" id="IPR016102">
    <property type="entry name" value="Succinyl-CoA_synth-like"/>
</dbReference>
<evidence type="ECO:0000256" key="1">
    <source>
        <dbReference type="PROSITE-ProRule" id="PRU00409"/>
    </source>
</evidence>
<dbReference type="InterPro" id="IPR036291">
    <property type="entry name" value="NAD(P)-bd_dom_sf"/>
</dbReference>
<keyword evidence="1" id="KW-0547">Nucleotide-binding</keyword>
<dbReference type="Pfam" id="PF13549">
    <property type="entry name" value="ATP-grasp_5"/>
    <property type="match status" value="1"/>
</dbReference>
<feature type="domain" description="ATP-grasp" evidence="2">
    <location>
        <begin position="500"/>
        <end position="717"/>
    </location>
</feature>
<keyword evidence="1" id="KW-0067">ATP-binding</keyword>
<dbReference type="Gene3D" id="3.30.1490.20">
    <property type="entry name" value="ATP-grasp fold, A domain"/>
    <property type="match status" value="1"/>
</dbReference>
<dbReference type="PROSITE" id="PS50975">
    <property type="entry name" value="ATP_GRASP"/>
    <property type="match status" value="1"/>
</dbReference>
<organism evidence="3 4">
    <name type="scientific">Cupriavidus campinensis</name>
    <dbReference type="NCBI Taxonomy" id="151783"/>
    <lineage>
        <taxon>Bacteria</taxon>
        <taxon>Pseudomonadati</taxon>
        <taxon>Pseudomonadota</taxon>
        <taxon>Betaproteobacteria</taxon>
        <taxon>Burkholderiales</taxon>
        <taxon>Burkholderiaceae</taxon>
        <taxon>Cupriavidus</taxon>
    </lineage>
</organism>
<dbReference type="Gene3D" id="3.40.50.720">
    <property type="entry name" value="NAD(P)-binding Rossmann-like Domain"/>
    <property type="match status" value="1"/>
</dbReference>
<proteinExistence type="predicted"/>
<accession>A0AAE9I189</accession>
<dbReference type="InterPro" id="IPR011761">
    <property type="entry name" value="ATP-grasp"/>
</dbReference>
<dbReference type="Pfam" id="PF13380">
    <property type="entry name" value="CoA_binding_2"/>
    <property type="match status" value="1"/>
</dbReference>
<evidence type="ECO:0000313" key="4">
    <source>
        <dbReference type="Proteomes" id="UP001056132"/>
    </source>
</evidence>
<dbReference type="GO" id="GO:0046872">
    <property type="term" value="F:metal ion binding"/>
    <property type="evidence" value="ECO:0007669"/>
    <property type="project" value="InterPro"/>
</dbReference>
<dbReference type="EMBL" id="CP097330">
    <property type="protein sequence ID" value="URF05763.1"/>
    <property type="molecule type" value="Genomic_DNA"/>
</dbReference>